<comment type="caution">
    <text evidence="2">The sequence shown here is derived from an EMBL/GenBank/DDBJ whole genome shotgun (WGS) entry which is preliminary data.</text>
</comment>
<dbReference type="AlphaFoldDB" id="A0A820J3V6"/>
<evidence type="ECO:0000313" key="3">
    <source>
        <dbReference type="Proteomes" id="UP000663844"/>
    </source>
</evidence>
<dbReference type="GO" id="GO:0031267">
    <property type="term" value="F:small GTPase binding"/>
    <property type="evidence" value="ECO:0007669"/>
    <property type="project" value="TreeGrafter"/>
</dbReference>
<dbReference type="Pfam" id="PF23554">
    <property type="entry name" value="TPR_DOCK"/>
    <property type="match status" value="1"/>
</dbReference>
<feature type="domain" description="Dedicator of cytokinesis TPR repeats region" evidence="1">
    <location>
        <begin position="3"/>
        <end position="96"/>
    </location>
</feature>
<protein>
    <recommendedName>
        <fullName evidence="1">Dedicator of cytokinesis TPR repeats region domain-containing protein</fullName>
    </recommendedName>
</protein>
<organism evidence="2 3">
    <name type="scientific">Adineta steineri</name>
    <dbReference type="NCBI Taxonomy" id="433720"/>
    <lineage>
        <taxon>Eukaryota</taxon>
        <taxon>Metazoa</taxon>
        <taxon>Spiralia</taxon>
        <taxon>Gnathifera</taxon>
        <taxon>Rotifera</taxon>
        <taxon>Eurotatoria</taxon>
        <taxon>Bdelloidea</taxon>
        <taxon>Adinetida</taxon>
        <taxon>Adinetidae</taxon>
        <taxon>Adineta</taxon>
    </lineage>
</organism>
<dbReference type="GO" id="GO:0005886">
    <property type="term" value="C:plasma membrane"/>
    <property type="evidence" value="ECO:0007669"/>
    <property type="project" value="TreeGrafter"/>
</dbReference>
<dbReference type="GO" id="GO:0007520">
    <property type="term" value="P:myoblast fusion"/>
    <property type="evidence" value="ECO:0007669"/>
    <property type="project" value="TreeGrafter"/>
</dbReference>
<dbReference type="GO" id="GO:0016477">
    <property type="term" value="P:cell migration"/>
    <property type="evidence" value="ECO:0007669"/>
    <property type="project" value="TreeGrafter"/>
</dbReference>
<dbReference type="GO" id="GO:0005737">
    <property type="term" value="C:cytoplasm"/>
    <property type="evidence" value="ECO:0007669"/>
    <property type="project" value="TreeGrafter"/>
</dbReference>
<dbReference type="GO" id="GO:0005085">
    <property type="term" value="F:guanyl-nucleotide exchange factor activity"/>
    <property type="evidence" value="ECO:0007669"/>
    <property type="project" value="InterPro"/>
</dbReference>
<accession>A0A820J3V6</accession>
<evidence type="ECO:0000259" key="1">
    <source>
        <dbReference type="Pfam" id="PF23554"/>
    </source>
</evidence>
<dbReference type="InterPro" id="IPR026791">
    <property type="entry name" value="DOCK"/>
</dbReference>
<name>A0A820J3V6_9BILA</name>
<dbReference type="InterPro" id="IPR056372">
    <property type="entry name" value="TPR_DOCK"/>
</dbReference>
<sequence>MPIFSNDWSEMLLLQNSIFVRAMNKCVSRLVENLPYFNEQSVELWQLYFECIVQFIIQPCLQLELFTSNKRKHILSRYKDLRIEASNDFKTMWFCLCRL</sequence>
<proteinExistence type="predicted"/>
<dbReference type="GO" id="GO:0007264">
    <property type="term" value="P:small GTPase-mediated signal transduction"/>
    <property type="evidence" value="ECO:0007669"/>
    <property type="project" value="InterPro"/>
</dbReference>
<reference evidence="2" key="1">
    <citation type="submission" date="2021-02" db="EMBL/GenBank/DDBJ databases">
        <authorList>
            <person name="Nowell W R."/>
        </authorList>
    </citation>
    <scope>NUCLEOTIDE SEQUENCE</scope>
</reference>
<dbReference type="EMBL" id="CAJOAZ010017666">
    <property type="protein sequence ID" value="CAF4317893.1"/>
    <property type="molecule type" value="Genomic_DNA"/>
</dbReference>
<dbReference type="PANTHER" id="PTHR45653">
    <property type="entry name" value="DEDICATOR OF CYTOKINESIS"/>
    <property type="match status" value="1"/>
</dbReference>
<dbReference type="Proteomes" id="UP000663844">
    <property type="component" value="Unassembled WGS sequence"/>
</dbReference>
<dbReference type="PANTHER" id="PTHR45653:SF10">
    <property type="entry name" value="MYOBLAST CITY, ISOFORM B"/>
    <property type="match status" value="1"/>
</dbReference>
<gene>
    <name evidence="2" type="ORF">OXD698_LOCUS47004</name>
</gene>
<evidence type="ECO:0000313" key="2">
    <source>
        <dbReference type="EMBL" id="CAF4317893.1"/>
    </source>
</evidence>